<dbReference type="RefSeq" id="XP_011087989.1">
    <property type="nucleotide sequence ID" value="XM_011089687.2"/>
</dbReference>
<dbReference type="PANTHER" id="PTHR31066:SF100">
    <property type="entry name" value="PB1 DOMAIN-CONTAINING PROTEIN"/>
    <property type="match status" value="1"/>
</dbReference>
<accession>A0A6I9TSX1</accession>
<dbReference type="FunCoup" id="A0A6I9TSX1">
    <property type="interactions" value="1257"/>
</dbReference>
<dbReference type="AlphaFoldDB" id="A0A6I9TSX1"/>
<protein>
    <submittedName>
        <fullName evidence="4">Uncharacterized protein LOC105169314</fullName>
    </submittedName>
</protein>
<dbReference type="InterPro" id="IPR000270">
    <property type="entry name" value="PB1_dom"/>
</dbReference>
<dbReference type="Gramene" id="SIN_1023114.t">
    <property type="protein sequence ID" value="SIN_1023114.t.cds1"/>
    <property type="gene ID" value="SIN_1023114"/>
</dbReference>
<reference evidence="4" key="1">
    <citation type="submission" date="2025-08" db="UniProtKB">
        <authorList>
            <consortium name="RefSeq"/>
        </authorList>
    </citation>
    <scope>IDENTIFICATION</scope>
</reference>
<dbReference type="Proteomes" id="UP000504604">
    <property type="component" value="Linkage group LG8"/>
</dbReference>
<feature type="region of interest" description="Disordered" evidence="1">
    <location>
        <begin position="1"/>
        <end position="40"/>
    </location>
</feature>
<dbReference type="CDD" id="cd06410">
    <property type="entry name" value="PB1_UP2"/>
    <property type="match status" value="1"/>
</dbReference>
<name>A0A6I9TSX1_SESIN</name>
<sequence length="494" mass="53427">MENYSYNSSYPESGDSSPRSREIDFDNPPPWEDTQGNQPPPNFKVKFMCSYGGKIHPRPNDNQLSYIGGDTKILAVDRNIKFGSLLSKLIALCDCENISFKYQLPGEDLDALISVTNDDDLEHMMHEYERLCRVSPKPARLRIFIFQTQNQSLNSSTRSFGSDEVKSEKERFVEALNSAPIMTAPPQSASAAVAPKPQAPAGNADFLFGFEKVNAMAGQPLAQPTMVGRVTEVDDPIHAPGLDERFTGLDPIQKHIQDLQRLRLEEQQATYQRKSEDNLTGGLTGGEYYKVPEKISPVAVPGGVPYWTDKQVPGGVFPGSSVNNEQQVYMIPAPASAYHAPLVRPVTGAPTQGYYTVHQRIPSDVYRDQQQMYNVFSQAPVPSMPAAPPTLPPQKATAYSEGYQMVRPAATGGIGVVTEAGYAQMTYDGGMGRQVIYTAPGGVMGTPAQVQATAQYQAVAGGVSADMRQAGAVVLNPEAGGKGVGVGKVTQASV</sequence>
<evidence type="ECO:0000313" key="3">
    <source>
        <dbReference type="Proteomes" id="UP000504604"/>
    </source>
</evidence>
<dbReference type="KEGG" id="sind:105169314"/>
<dbReference type="GeneID" id="105169314"/>
<proteinExistence type="predicted"/>
<keyword evidence="3" id="KW-1185">Reference proteome</keyword>
<organism evidence="3 4">
    <name type="scientific">Sesamum indicum</name>
    <name type="common">Oriental sesame</name>
    <name type="synonym">Sesamum orientale</name>
    <dbReference type="NCBI Taxonomy" id="4182"/>
    <lineage>
        <taxon>Eukaryota</taxon>
        <taxon>Viridiplantae</taxon>
        <taxon>Streptophyta</taxon>
        <taxon>Embryophyta</taxon>
        <taxon>Tracheophyta</taxon>
        <taxon>Spermatophyta</taxon>
        <taxon>Magnoliopsida</taxon>
        <taxon>eudicotyledons</taxon>
        <taxon>Gunneridae</taxon>
        <taxon>Pentapetalae</taxon>
        <taxon>asterids</taxon>
        <taxon>lamiids</taxon>
        <taxon>Lamiales</taxon>
        <taxon>Pedaliaceae</taxon>
        <taxon>Sesamum</taxon>
    </lineage>
</organism>
<dbReference type="SMART" id="SM00666">
    <property type="entry name" value="PB1"/>
    <property type="match status" value="1"/>
</dbReference>
<evidence type="ECO:0000259" key="2">
    <source>
        <dbReference type="SMART" id="SM00666"/>
    </source>
</evidence>
<dbReference type="InParanoid" id="A0A6I9TSX1"/>
<gene>
    <name evidence="4" type="primary">LOC105169314</name>
</gene>
<feature type="compositionally biased region" description="Low complexity" evidence="1">
    <location>
        <begin position="1"/>
        <end position="10"/>
    </location>
</feature>
<dbReference type="PANTHER" id="PTHR31066">
    <property type="entry name" value="OS05G0427100 PROTEIN-RELATED"/>
    <property type="match status" value="1"/>
</dbReference>
<dbReference type="OrthoDB" id="1938580at2759"/>
<evidence type="ECO:0000313" key="4">
    <source>
        <dbReference type="RefSeq" id="XP_011087989.1"/>
    </source>
</evidence>
<dbReference type="InterPro" id="IPR053198">
    <property type="entry name" value="Gynoecium_Dev_Regulator"/>
</dbReference>
<dbReference type="FunFam" id="3.10.20.90:FF:000058">
    <property type="entry name" value="Octicosapeptide/phox/Bem1p domain kinase superfamily protein"/>
    <property type="match status" value="1"/>
</dbReference>
<evidence type="ECO:0000256" key="1">
    <source>
        <dbReference type="SAM" id="MobiDB-lite"/>
    </source>
</evidence>
<feature type="domain" description="PB1" evidence="2">
    <location>
        <begin position="59"/>
        <end position="148"/>
    </location>
</feature>
<dbReference type="Gene3D" id="3.10.20.90">
    <property type="entry name" value="Phosphatidylinositol 3-kinase Catalytic Subunit, Chain A, domain 1"/>
    <property type="match status" value="1"/>
</dbReference>
<dbReference type="Pfam" id="PF00564">
    <property type="entry name" value="PB1"/>
    <property type="match status" value="1"/>
</dbReference>
<dbReference type="SUPFAM" id="SSF54277">
    <property type="entry name" value="CAD &amp; PB1 domains"/>
    <property type="match status" value="1"/>
</dbReference>